<evidence type="ECO:0000313" key="5">
    <source>
        <dbReference type="Proteomes" id="UP000492821"/>
    </source>
</evidence>
<dbReference type="PANTHER" id="PTHR43245:SF51">
    <property type="entry name" value="SHORT CHAIN DEHYDROGENASE_REDUCTASE FAMILY 42E, MEMBER 2"/>
    <property type="match status" value="1"/>
</dbReference>
<dbReference type="InterPro" id="IPR050177">
    <property type="entry name" value="Lipid_A_modif_metabolic_enz"/>
</dbReference>
<accession>A0A7E4ZY37</accession>
<keyword evidence="5" id="KW-1185">Reference proteome</keyword>
<dbReference type="Pfam" id="PF01073">
    <property type="entry name" value="3Beta_HSD"/>
    <property type="match status" value="1"/>
</dbReference>
<feature type="domain" description="3-beta hydroxysteroid dehydrogenase/isomerase" evidence="4">
    <location>
        <begin position="12"/>
        <end position="200"/>
    </location>
</feature>
<comment type="similarity">
    <text evidence="1 3">Belongs to the 3-beta-HSD family.</text>
</comment>
<organism evidence="5 6">
    <name type="scientific">Panagrellus redivivus</name>
    <name type="common">Microworm</name>
    <dbReference type="NCBI Taxonomy" id="6233"/>
    <lineage>
        <taxon>Eukaryota</taxon>
        <taxon>Metazoa</taxon>
        <taxon>Ecdysozoa</taxon>
        <taxon>Nematoda</taxon>
        <taxon>Chromadorea</taxon>
        <taxon>Rhabditida</taxon>
        <taxon>Tylenchina</taxon>
        <taxon>Panagrolaimomorpha</taxon>
        <taxon>Panagrolaimoidea</taxon>
        <taxon>Panagrolaimidae</taxon>
        <taxon>Panagrellus</taxon>
    </lineage>
</organism>
<dbReference type="PANTHER" id="PTHR43245">
    <property type="entry name" value="BIFUNCTIONAL POLYMYXIN RESISTANCE PROTEIN ARNA"/>
    <property type="match status" value="1"/>
</dbReference>
<dbReference type="SUPFAM" id="SSF51735">
    <property type="entry name" value="NAD(P)-binding Rossmann-fold domains"/>
    <property type="match status" value="1"/>
</dbReference>
<evidence type="ECO:0000256" key="2">
    <source>
        <dbReference type="ARBA" id="ARBA00023002"/>
    </source>
</evidence>
<name>A0A7E4ZY37_PANRE</name>
<dbReference type="InterPro" id="IPR036291">
    <property type="entry name" value="NAD(P)-bd_dom_sf"/>
</dbReference>
<dbReference type="InterPro" id="IPR002225">
    <property type="entry name" value="3Beta_OHSteriod_DH/Estase"/>
</dbReference>
<evidence type="ECO:0000256" key="1">
    <source>
        <dbReference type="ARBA" id="ARBA00009219"/>
    </source>
</evidence>
<evidence type="ECO:0000256" key="3">
    <source>
        <dbReference type="RuleBase" id="RU004475"/>
    </source>
</evidence>
<evidence type="ECO:0000313" key="6">
    <source>
        <dbReference type="WBParaSite" id="Pan_g24223.t1"/>
    </source>
</evidence>
<dbReference type="Gene3D" id="3.40.50.720">
    <property type="entry name" value="NAD(P)-binding Rossmann-like Domain"/>
    <property type="match status" value="1"/>
</dbReference>
<dbReference type="WBParaSite" id="Pan_g24223.t1">
    <property type="protein sequence ID" value="Pan_g24223.t1"/>
    <property type="gene ID" value="Pan_g24223"/>
</dbReference>
<dbReference type="Proteomes" id="UP000492821">
    <property type="component" value="Unassembled WGS sequence"/>
</dbReference>
<dbReference type="GO" id="GO:0016616">
    <property type="term" value="F:oxidoreductase activity, acting on the CH-OH group of donors, NAD or NADP as acceptor"/>
    <property type="evidence" value="ECO:0007669"/>
    <property type="project" value="InterPro"/>
</dbReference>
<dbReference type="GO" id="GO:0006694">
    <property type="term" value="P:steroid biosynthetic process"/>
    <property type="evidence" value="ECO:0007669"/>
    <property type="project" value="InterPro"/>
</dbReference>
<proteinExistence type="inferred from homology"/>
<keyword evidence="2 3" id="KW-0560">Oxidoreductase</keyword>
<sequence>MQLLFDVLTEAQVVEEYIKDNVDATETLIDAMVAESVPYLIYGGDAYANLEAEDNFGLSEDNHPGIPKNFLLGDYGETRIRAELYARKHVGTTLANGEAKLKGVFLRPVFVYGEGERQVTTALLASAKRNDGFVPTFAGASRSMFQYIYAGNYANLLIQSMNQLITAPQKCDGEYVYCMEDTVSSRFNEFYEPILKAAGASFTPPENSYYVAWLKSFTGQWLARLGLTDSTSNDDKSGSDLTTIAMRFFLGYAYGFANRKQKLTIPWNPVVSTAEAVKRTVKWTRATFQTRSNVRKIEPKVQLVLPTKKTEDEYGLSKLDRFDGIGRKDQVLRMG</sequence>
<reference evidence="6" key="2">
    <citation type="submission" date="2020-10" db="UniProtKB">
        <authorList>
            <consortium name="WormBaseParasite"/>
        </authorList>
    </citation>
    <scope>IDENTIFICATION</scope>
</reference>
<evidence type="ECO:0000259" key="4">
    <source>
        <dbReference type="Pfam" id="PF01073"/>
    </source>
</evidence>
<protein>
    <submittedName>
        <fullName evidence="6">3Beta_HSD domain-containing protein</fullName>
    </submittedName>
</protein>
<reference evidence="5" key="1">
    <citation type="journal article" date="2013" name="Genetics">
        <title>The draft genome and transcriptome of Panagrellus redivivus are shaped by the harsh demands of a free-living lifestyle.</title>
        <authorList>
            <person name="Srinivasan J."/>
            <person name="Dillman A.R."/>
            <person name="Macchietto M.G."/>
            <person name="Heikkinen L."/>
            <person name="Lakso M."/>
            <person name="Fracchia K.M."/>
            <person name="Antoshechkin I."/>
            <person name="Mortazavi A."/>
            <person name="Wong G."/>
            <person name="Sternberg P.W."/>
        </authorList>
    </citation>
    <scope>NUCLEOTIDE SEQUENCE [LARGE SCALE GENOMIC DNA]</scope>
    <source>
        <strain evidence="5">MT8872</strain>
    </source>
</reference>
<dbReference type="AlphaFoldDB" id="A0A7E4ZY37"/>